<keyword evidence="1" id="KW-1133">Transmembrane helix</keyword>
<dbReference type="EMBL" id="BDQF01000139">
    <property type="protein sequence ID" value="GAW84154.1"/>
    <property type="molecule type" value="Genomic_DNA"/>
</dbReference>
<accession>A0A1Y1JWB5</accession>
<gene>
    <name evidence="2" type="ORF">PGO_001400</name>
</gene>
<evidence type="ECO:0000256" key="1">
    <source>
        <dbReference type="SAM" id="Phobius"/>
    </source>
</evidence>
<protein>
    <submittedName>
        <fullName evidence="2">Variable surface protein</fullName>
    </submittedName>
</protein>
<dbReference type="AlphaFoldDB" id="A0A1Y1JWB5"/>
<reference evidence="3" key="1">
    <citation type="submission" date="2017-04" db="EMBL/GenBank/DDBJ databases">
        <title>Plasmodium gonderi genome.</title>
        <authorList>
            <person name="Arisue N."/>
            <person name="Honma H."/>
            <person name="Kawai S."/>
            <person name="Tougan T."/>
            <person name="Tanabe K."/>
            <person name="Horii T."/>
        </authorList>
    </citation>
    <scope>NUCLEOTIDE SEQUENCE [LARGE SCALE GENOMIC DNA]</scope>
    <source>
        <strain evidence="3">ATCC 30045</strain>
    </source>
</reference>
<keyword evidence="3" id="KW-1185">Reference proteome</keyword>
<dbReference type="RefSeq" id="XP_028546743.1">
    <property type="nucleotide sequence ID" value="XM_028690942.1"/>
</dbReference>
<sequence length="303" mass="35899">MDNPTHKSPNFDFKDIFPNCIKAYSDIEKEKDDDKYNEDDFFVSCYKIKKTLNINTDDFILDCVVFSNYLLDINKKREIEIEPYCKYFNYLLKYLLYNHPGSSCSGERHCYNKMIGIFEGDGKNGMNICVSYVNDLEEKVFKLLDDLSSLYKDLQKLKTNGITCEFNTPCFTKYKDFLRKCKEMNDNNLHEVMENVKDEYKQYIPIEPETINVPNKSQSSSIISAPKVILIVCIITLTTSFIPFILFKNTSCRLYIEKMIRKLKKFWKNKSKQNLKLLNQFENDYEELMDKNSKIIYNTLYYP</sequence>
<comment type="caution">
    <text evidence="2">The sequence shown here is derived from an EMBL/GenBank/DDBJ whole genome shotgun (WGS) entry which is preliminary data.</text>
</comment>
<feature type="transmembrane region" description="Helical" evidence="1">
    <location>
        <begin position="228"/>
        <end position="247"/>
    </location>
</feature>
<dbReference type="GeneID" id="39744962"/>
<dbReference type="Proteomes" id="UP000195521">
    <property type="component" value="Unassembled WGS sequence"/>
</dbReference>
<organism evidence="2 3">
    <name type="scientific">Plasmodium gonderi</name>
    <dbReference type="NCBI Taxonomy" id="77519"/>
    <lineage>
        <taxon>Eukaryota</taxon>
        <taxon>Sar</taxon>
        <taxon>Alveolata</taxon>
        <taxon>Apicomplexa</taxon>
        <taxon>Aconoidasida</taxon>
        <taxon>Haemosporida</taxon>
        <taxon>Plasmodiidae</taxon>
        <taxon>Plasmodium</taxon>
        <taxon>Plasmodium (Plasmodium)</taxon>
    </lineage>
</organism>
<keyword evidence="1" id="KW-0812">Transmembrane</keyword>
<keyword evidence="1" id="KW-0472">Membrane</keyword>
<evidence type="ECO:0000313" key="3">
    <source>
        <dbReference type="Proteomes" id="UP000195521"/>
    </source>
</evidence>
<proteinExistence type="predicted"/>
<name>A0A1Y1JWB5_PLAGO</name>
<evidence type="ECO:0000313" key="2">
    <source>
        <dbReference type="EMBL" id="GAW84154.1"/>
    </source>
</evidence>